<dbReference type="AlphaFoldDB" id="A0A132B4I4"/>
<reference evidence="1 2" key="1">
    <citation type="submission" date="2015-10" db="EMBL/GenBank/DDBJ databases">
        <title>Full genome of DAOMC 229536 Phialocephala scopiformis, a fungal endophyte of spruce producing the potent anti-insectan compound rugulosin.</title>
        <authorList>
            <consortium name="DOE Joint Genome Institute"/>
            <person name="Walker A.K."/>
            <person name="Frasz S.L."/>
            <person name="Seifert K.A."/>
            <person name="Miller J.D."/>
            <person name="Mondo S.J."/>
            <person name="Labutti K."/>
            <person name="Lipzen A."/>
            <person name="Dockter R."/>
            <person name="Kennedy M."/>
            <person name="Grigoriev I.V."/>
            <person name="Spatafora J.W."/>
        </authorList>
    </citation>
    <scope>NUCLEOTIDE SEQUENCE [LARGE SCALE GENOMIC DNA]</scope>
    <source>
        <strain evidence="1 2">CBS 120377</strain>
    </source>
</reference>
<gene>
    <name evidence="1" type="ORF">LY89DRAFT_726057</name>
</gene>
<dbReference type="InParanoid" id="A0A132B4I4"/>
<dbReference type="EMBL" id="KQ947442">
    <property type="protein sequence ID" value="KUJ06919.1"/>
    <property type="molecule type" value="Genomic_DNA"/>
</dbReference>
<dbReference type="KEGG" id="psco:LY89DRAFT_726057"/>
<protein>
    <submittedName>
        <fullName evidence="1">Uncharacterized protein</fullName>
    </submittedName>
</protein>
<dbReference type="RefSeq" id="XP_018061274.1">
    <property type="nucleotide sequence ID" value="XM_018219022.1"/>
</dbReference>
<accession>A0A132B4I4</accession>
<sequence>MVREWMNDPYSYEPNFVNKSDEDQQAMILLAWVFRADSKHQFLEHGIKRLFDRSTNESLPAIPDNWPLPADMMENIAKARHKAIMDLCSLAYKYVNYLKDGQSDICPTHNQKCKVIIARYFMQMLGDLYLRKTKTFQKSVHVIFHRPDYLSITFVKLEQKFLTCDEAMQRVFNNKSIKINNQIWKRLWESCRPIEQANPPIAVETNRIEKATGEWRKWVKRERGEEWSDY</sequence>
<keyword evidence="2" id="KW-1185">Reference proteome</keyword>
<organism evidence="1 2">
    <name type="scientific">Mollisia scopiformis</name>
    <name type="common">Conifer needle endophyte fungus</name>
    <name type="synonym">Phialocephala scopiformis</name>
    <dbReference type="NCBI Taxonomy" id="149040"/>
    <lineage>
        <taxon>Eukaryota</taxon>
        <taxon>Fungi</taxon>
        <taxon>Dikarya</taxon>
        <taxon>Ascomycota</taxon>
        <taxon>Pezizomycotina</taxon>
        <taxon>Leotiomycetes</taxon>
        <taxon>Helotiales</taxon>
        <taxon>Mollisiaceae</taxon>
        <taxon>Mollisia</taxon>
    </lineage>
</organism>
<evidence type="ECO:0000313" key="1">
    <source>
        <dbReference type="EMBL" id="KUJ06919.1"/>
    </source>
</evidence>
<name>A0A132B4I4_MOLSC</name>
<proteinExistence type="predicted"/>
<dbReference type="GeneID" id="28828748"/>
<evidence type="ECO:0000313" key="2">
    <source>
        <dbReference type="Proteomes" id="UP000070700"/>
    </source>
</evidence>
<dbReference type="Proteomes" id="UP000070700">
    <property type="component" value="Unassembled WGS sequence"/>
</dbReference>